<dbReference type="STRING" id="265719.SAMN04488509_109116"/>
<evidence type="ECO:0000313" key="14">
    <source>
        <dbReference type="Proteomes" id="UP000199603"/>
    </source>
</evidence>
<organism evidence="13 14">
    <name type="scientific">Aquimonas voraii</name>
    <dbReference type="NCBI Taxonomy" id="265719"/>
    <lineage>
        <taxon>Bacteria</taxon>
        <taxon>Pseudomonadati</taxon>
        <taxon>Pseudomonadota</taxon>
        <taxon>Gammaproteobacteria</taxon>
        <taxon>Lysobacterales</taxon>
        <taxon>Lysobacteraceae</taxon>
        <taxon>Aquimonas</taxon>
    </lineage>
</organism>
<reference evidence="13 14" key="1">
    <citation type="submission" date="2016-10" db="EMBL/GenBank/DDBJ databases">
        <authorList>
            <person name="de Groot N.N."/>
        </authorList>
    </citation>
    <scope>NUCLEOTIDE SEQUENCE [LARGE SCALE GENOMIC DNA]</scope>
    <source>
        <strain evidence="13 14">DSM 16957</strain>
    </source>
</reference>
<dbReference type="NCBIfam" id="TIGR00154">
    <property type="entry name" value="ispE"/>
    <property type="match status" value="1"/>
</dbReference>
<dbReference type="Gene3D" id="3.30.230.10">
    <property type="match status" value="1"/>
</dbReference>
<evidence type="ECO:0000256" key="9">
    <source>
        <dbReference type="ARBA" id="ARBA00032554"/>
    </source>
</evidence>
<sequence>MTEALVLQVPAKLNLFLRIVGRRADGYHLLQTVFQLIDLCDGLRLQAREDGRIERVCGAPGVPAAEDLCVRAARLLQPLAKPGAGVTITLDKRIPMGGGLGGGSSDAAAVLLGLNRLWGLGLDLDRLAALGLQLGADVPVFVRGRSAWAEGVGERLQPLALGEAAYLVVDSGVLVPTVELFQAPELTRDAPPATIAGFLSGAIEGNAFEPVLVARSPAVGEALQALRCAGGAAALQVALSGTGGCCFARFASRAQAEAAQLRLEPRWRSWICRGLEVSPLLQALEA</sequence>
<dbReference type="OrthoDB" id="9809438at2"/>
<dbReference type="HAMAP" id="MF_00061">
    <property type="entry name" value="IspE"/>
    <property type="match status" value="1"/>
</dbReference>
<evidence type="ECO:0000256" key="8">
    <source>
        <dbReference type="ARBA" id="ARBA00023229"/>
    </source>
</evidence>
<dbReference type="Pfam" id="PF08544">
    <property type="entry name" value="GHMP_kinases_C"/>
    <property type="match status" value="1"/>
</dbReference>
<dbReference type="RefSeq" id="WP_091243897.1">
    <property type="nucleotide sequence ID" value="NZ_FNAG01000009.1"/>
</dbReference>
<evidence type="ECO:0000259" key="12">
    <source>
        <dbReference type="Pfam" id="PF08544"/>
    </source>
</evidence>
<dbReference type="InterPro" id="IPR036554">
    <property type="entry name" value="GHMP_kinase_C_sf"/>
</dbReference>
<evidence type="ECO:0000256" key="1">
    <source>
        <dbReference type="ARBA" id="ARBA00009684"/>
    </source>
</evidence>
<evidence type="ECO:0000256" key="2">
    <source>
        <dbReference type="ARBA" id="ARBA00012052"/>
    </source>
</evidence>
<feature type="binding site" evidence="10">
    <location>
        <begin position="95"/>
        <end position="105"/>
    </location>
    <ligand>
        <name>ATP</name>
        <dbReference type="ChEBI" id="CHEBI:30616"/>
    </ligand>
</feature>
<comment type="function">
    <text evidence="10">Catalyzes the phosphorylation of the position 2 hydroxy group of 4-diphosphocytidyl-2C-methyl-D-erythritol.</text>
</comment>
<dbReference type="GO" id="GO:0005524">
    <property type="term" value="F:ATP binding"/>
    <property type="evidence" value="ECO:0007669"/>
    <property type="project" value="UniProtKB-UniRule"/>
</dbReference>
<dbReference type="PANTHER" id="PTHR43527">
    <property type="entry name" value="4-DIPHOSPHOCYTIDYL-2-C-METHYL-D-ERYTHRITOL KINASE, CHLOROPLASTIC"/>
    <property type="match status" value="1"/>
</dbReference>
<keyword evidence="4 10" id="KW-0808">Transferase</keyword>
<protein>
    <recommendedName>
        <fullName evidence="3 10">4-diphosphocytidyl-2-C-methyl-D-erythritol kinase</fullName>
        <shortName evidence="10">CMK</shortName>
        <ecNumber evidence="2 10">2.7.1.148</ecNumber>
    </recommendedName>
    <alternativeName>
        <fullName evidence="9 10">4-(cytidine-5'-diphospho)-2-C-methyl-D-erythritol kinase</fullName>
    </alternativeName>
</protein>
<dbReference type="InterPro" id="IPR013750">
    <property type="entry name" value="GHMP_kinase_C_dom"/>
</dbReference>
<keyword evidence="14" id="KW-1185">Reference proteome</keyword>
<evidence type="ECO:0000256" key="7">
    <source>
        <dbReference type="ARBA" id="ARBA00022840"/>
    </source>
</evidence>
<dbReference type="EMBL" id="FNAG01000009">
    <property type="protein sequence ID" value="SDD88522.1"/>
    <property type="molecule type" value="Genomic_DNA"/>
</dbReference>
<dbReference type="InterPro" id="IPR014721">
    <property type="entry name" value="Ribsml_uS5_D2-typ_fold_subgr"/>
</dbReference>
<dbReference type="PIRSF" id="PIRSF010376">
    <property type="entry name" value="IspE"/>
    <property type="match status" value="1"/>
</dbReference>
<dbReference type="AlphaFoldDB" id="A0A1G6YDW3"/>
<dbReference type="InterPro" id="IPR004424">
    <property type="entry name" value="IspE"/>
</dbReference>
<evidence type="ECO:0000256" key="3">
    <source>
        <dbReference type="ARBA" id="ARBA00017473"/>
    </source>
</evidence>
<comment type="catalytic activity">
    <reaction evidence="10">
        <text>4-CDP-2-C-methyl-D-erythritol + ATP = 4-CDP-2-C-methyl-D-erythritol 2-phosphate + ADP + H(+)</text>
        <dbReference type="Rhea" id="RHEA:18437"/>
        <dbReference type="ChEBI" id="CHEBI:15378"/>
        <dbReference type="ChEBI" id="CHEBI:30616"/>
        <dbReference type="ChEBI" id="CHEBI:57823"/>
        <dbReference type="ChEBI" id="CHEBI:57919"/>
        <dbReference type="ChEBI" id="CHEBI:456216"/>
        <dbReference type="EC" id="2.7.1.148"/>
    </reaction>
</comment>
<dbReference type="InterPro" id="IPR020568">
    <property type="entry name" value="Ribosomal_Su5_D2-typ_SF"/>
</dbReference>
<keyword evidence="7 10" id="KW-0067">ATP-binding</keyword>
<proteinExistence type="inferred from homology"/>
<dbReference type="EC" id="2.7.1.148" evidence="2 10"/>
<evidence type="ECO:0000256" key="4">
    <source>
        <dbReference type="ARBA" id="ARBA00022679"/>
    </source>
</evidence>
<dbReference type="GO" id="GO:0016114">
    <property type="term" value="P:terpenoid biosynthetic process"/>
    <property type="evidence" value="ECO:0007669"/>
    <property type="project" value="UniProtKB-UniRule"/>
</dbReference>
<keyword evidence="8 10" id="KW-0414">Isoprene biosynthesis</keyword>
<dbReference type="GO" id="GO:0019288">
    <property type="term" value="P:isopentenyl diphosphate biosynthetic process, methylerythritol 4-phosphate pathway"/>
    <property type="evidence" value="ECO:0007669"/>
    <property type="project" value="UniProtKB-UniRule"/>
</dbReference>
<evidence type="ECO:0000256" key="5">
    <source>
        <dbReference type="ARBA" id="ARBA00022741"/>
    </source>
</evidence>
<feature type="active site" evidence="10">
    <location>
        <position position="137"/>
    </location>
</feature>
<dbReference type="Proteomes" id="UP000199603">
    <property type="component" value="Unassembled WGS sequence"/>
</dbReference>
<comment type="pathway">
    <text evidence="10">Isoprenoid biosynthesis; isopentenyl diphosphate biosynthesis via DXP pathway; isopentenyl diphosphate from 1-deoxy-D-xylulose 5-phosphate: step 3/6.</text>
</comment>
<evidence type="ECO:0000259" key="11">
    <source>
        <dbReference type="Pfam" id="PF00288"/>
    </source>
</evidence>
<evidence type="ECO:0000313" key="13">
    <source>
        <dbReference type="EMBL" id="SDD88522.1"/>
    </source>
</evidence>
<evidence type="ECO:0000256" key="6">
    <source>
        <dbReference type="ARBA" id="ARBA00022777"/>
    </source>
</evidence>
<dbReference type="PANTHER" id="PTHR43527:SF2">
    <property type="entry name" value="4-DIPHOSPHOCYTIDYL-2-C-METHYL-D-ERYTHRITOL KINASE, CHLOROPLASTIC"/>
    <property type="match status" value="1"/>
</dbReference>
<feature type="active site" evidence="10">
    <location>
        <position position="12"/>
    </location>
</feature>
<keyword evidence="6 10" id="KW-0418">Kinase</keyword>
<feature type="domain" description="GHMP kinase N-terminal" evidence="11">
    <location>
        <begin position="68"/>
        <end position="144"/>
    </location>
</feature>
<feature type="domain" description="GHMP kinase C-terminal" evidence="12">
    <location>
        <begin position="205"/>
        <end position="263"/>
    </location>
</feature>
<dbReference type="Gene3D" id="3.30.70.890">
    <property type="entry name" value="GHMP kinase, C-terminal domain"/>
    <property type="match status" value="1"/>
</dbReference>
<accession>A0A1G6YDW3</accession>
<dbReference type="Pfam" id="PF00288">
    <property type="entry name" value="GHMP_kinases_N"/>
    <property type="match status" value="1"/>
</dbReference>
<dbReference type="SUPFAM" id="SSF54211">
    <property type="entry name" value="Ribosomal protein S5 domain 2-like"/>
    <property type="match status" value="1"/>
</dbReference>
<evidence type="ECO:0000256" key="10">
    <source>
        <dbReference type="HAMAP-Rule" id="MF_00061"/>
    </source>
</evidence>
<dbReference type="InterPro" id="IPR006204">
    <property type="entry name" value="GHMP_kinase_N_dom"/>
</dbReference>
<dbReference type="SUPFAM" id="SSF55060">
    <property type="entry name" value="GHMP Kinase, C-terminal domain"/>
    <property type="match status" value="1"/>
</dbReference>
<gene>
    <name evidence="10" type="primary">ispE</name>
    <name evidence="13" type="ORF">SAMN04488509_109116</name>
</gene>
<dbReference type="UniPathway" id="UPA00056">
    <property type="reaction ID" value="UER00094"/>
</dbReference>
<comment type="similarity">
    <text evidence="1 10">Belongs to the GHMP kinase family. IspE subfamily.</text>
</comment>
<name>A0A1G6YDW3_9GAMM</name>
<dbReference type="GO" id="GO:0050515">
    <property type="term" value="F:4-(cytidine 5'-diphospho)-2-C-methyl-D-erythritol kinase activity"/>
    <property type="evidence" value="ECO:0007669"/>
    <property type="project" value="UniProtKB-UniRule"/>
</dbReference>
<keyword evidence="5 10" id="KW-0547">Nucleotide-binding</keyword>